<keyword evidence="1" id="KW-0812">Transmembrane</keyword>
<sequence>MNFKEYFVIGTAEWKSTVKWSLIAGVALGIVAGTFYLLNT</sequence>
<organism evidence="2 3">
    <name type="scientific">Paenibacillus septentrionalis</name>
    <dbReference type="NCBI Taxonomy" id="429342"/>
    <lineage>
        <taxon>Bacteria</taxon>
        <taxon>Bacillati</taxon>
        <taxon>Bacillota</taxon>
        <taxon>Bacilli</taxon>
        <taxon>Bacillales</taxon>
        <taxon>Paenibacillaceae</taxon>
        <taxon>Paenibacillus</taxon>
    </lineage>
</organism>
<protein>
    <submittedName>
        <fullName evidence="2">Uncharacterized protein</fullName>
    </submittedName>
</protein>
<gene>
    <name evidence="2" type="ORF">ACFP56_11470</name>
</gene>
<keyword evidence="3" id="KW-1185">Reference proteome</keyword>
<reference evidence="3" key="1">
    <citation type="journal article" date="2019" name="Int. J. Syst. Evol. Microbiol.">
        <title>The Global Catalogue of Microorganisms (GCM) 10K type strain sequencing project: providing services to taxonomists for standard genome sequencing and annotation.</title>
        <authorList>
            <consortium name="The Broad Institute Genomics Platform"/>
            <consortium name="The Broad Institute Genome Sequencing Center for Infectious Disease"/>
            <person name="Wu L."/>
            <person name="Ma J."/>
        </authorList>
    </citation>
    <scope>NUCLEOTIDE SEQUENCE [LARGE SCALE GENOMIC DNA]</scope>
    <source>
        <strain evidence="3">PCU 280</strain>
    </source>
</reference>
<proteinExistence type="predicted"/>
<evidence type="ECO:0000313" key="3">
    <source>
        <dbReference type="Proteomes" id="UP001596233"/>
    </source>
</evidence>
<comment type="caution">
    <text evidence="2">The sequence shown here is derived from an EMBL/GenBank/DDBJ whole genome shotgun (WGS) entry which is preliminary data.</text>
</comment>
<dbReference type="EMBL" id="JBHSTE010000003">
    <property type="protein sequence ID" value="MFC6333245.1"/>
    <property type="molecule type" value="Genomic_DNA"/>
</dbReference>
<keyword evidence="1" id="KW-1133">Transmembrane helix</keyword>
<keyword evidence="1" id="KW-0472">Membrane</keyword>
<dbReference type="Proteomes" id="UP001596233">
    <property type="component" value="Unassembled WGS sequence"/>
</dbReference>
<dbReference type="RefSeq" id="WP_379234502.1">
    <property type="nucleotide sequence ID" value="NZ_JBHSTE010000003.1"/>
</dbReference>
<name>A0ABW1V774_9BACL</name>
<feature type="transmembrane region" description="Helical" evidence="1">
    <location>
        <begin position="20"/>
        <end position="38"/>
    </location>
</feature>
<evidence type="ECO:0000313" key="2">
    <source>
        <dbReference type="EMBL" id="MFC6333245.1"/>
    </source>
</evidence>
<accession>A0ABW1V774</accession>
<evidence type="ECO:0000256" key="1">
    <source>
        <dbReference type="SAM" id="Phobius"/>
    </source>
</evidence>